<keyword evidence="2 5" id="KW-0812">Transmembrane</keyword>
<sequence length="168" mass="19628">MQSVAIRKRRFMALLIDWLYISAYLILLFGVMQIVYWLAFNGIPTFSYLQSQLIATFTSVIPVIIIFSIMEGSFQAATFGKRFNHLRISYPNHFKSRSVIRNMVKFLPWQLGHMGVIHGMYKDFNWFAMTLIYVSMLLAVLYIMMVLIRQDQRHLPDLLAGTFVEKSS</sequence>
<dbReference type="GO" id="GO:0016020">
    <property type="term" value="C:membrane"/>
    <property type="evidence" value="ECO:0007669"/>
    <property type="project" value="UniProtKB-SubCell"/>
</dbReference>
<organism evidence="7 8">
    <name type="scientific">Piscibacillus halophilus</name>
    <dbReference type="NCBI Taxonomy" id="571933"/>
    <lineage>
        <taxon>Bacteria</taxon>
        <taxon>Bacillati</taxon>
        <taxon>Bacillota</taxon>
        <taxon>Bacilli</taxon>
        <taxon>Bacillales</taxon>
        <taxon>Bacillaceae</taxon>
        <taxon>Piscibacillus</taxon>
    </lineage>
</organism>
<dbReference type="EMBL" id="FOES01000010">
    <property type="protein sequence ID" value="SEQ30451.1"/>
    <property type="molecule type" value="Genomic_DNA"/>
</dbReference>
<accession>A0A1H9EXS6</accession>
<dbReference type="AlphaFoldDB" id="A0A1H9EXS6"/>
<dbReference type="STRING" id="571933.SAMN05216362_11077"/>
<dbReference type="InterPro" id="IPR010432">
    <property type="entry name" value="RDD"/>
</dbReference>
<evidence type="ECO:0000256" key="4">
    <source>
        <dbReference type="ARBA" id="ARBA00023136"/>
    </source>
</evidence>
<gene>
    <name evidence="7" type="ORF">SAMN05216362_11077</name>
</gene>
<evidence type="ECO:0000256" key="5">
    <source>
        <dbReference type="SAM" id="Phobius"/>
    </source>
</evidence>
<feature type="transmembrane region" description="Helical" evidence="5">
    <location>
        <begin position="126"/>
        <end position="148"/>
    </location>
</feature>
<feature type="domain" description="RDD" evidence="6">
    <location>
        <begin position="9"/>
        <end position="161"/>
    </location>
</feature>
<dbReference type="RefSeq" id="WP_091773289.1">
    <property type="nucleotide sequence ID" value="NZ_FOES01000010.1"/>
</dbReference>
<dbReference type="OrthoDB" id="1450430at2"/>
<dbReference type="Proteomes" id="UP000199427">
    <property type="component" value="Unassembled WGS sequence"/>
</dbReference>
<evidence type="ECO:0000313" key="8">
    <source>
        <dbReference type="Proteomes" id="UP000199427"/>
    </source>
</evidence>
<comment type="subcellular location">
    <subcellularLocation>
        <location evidence="1">Membrane</location>
        <topology evidence="1">Multi-pass membrane protein</topology>
    </subcellularLocation>
</comment>
<feature type="transmembrane region" description="Helical" evidence="5">
    <location>
        <begin position="59"/>
        <end position="79"/>
    </location>
</feature>
<evidence type="ECO:0000256" key="3">
    <source>
        <dbReference type="ARBA" id="ARBA00022989"/>
    </source>
</evidence>
<evidence type="ECO:0000256" key="1">
    <source>
        <dbReference type="ARBA" id="ARBA00004141"/>
    </source>
</evidence>
<keyword evidence="8" id="KW-1185">Reference proteome</keyword>
<reference evidence="7 8" key="1">
    <citation type="submission" date="2016-10" db="EMBL/GenBank/DDBJ databases">
        <authorList>
            <person name="de Groot N.N."/>
        </authorList>
    </citation>
    <scope>NUCLEOTIDE SEQUENCE [LARGE SCALE GENOMIC DNA]</scope>
    <source>
        <strain evidence="7 8">DSM 21633</strain>
    </source>
</reference>
<keyword evidence="3 5" id="KW-1133">Transmembrane helix</keyword>
<evidence type="ECO:0000313" key="7">
    <source>
        <dbReference type="EMBL" id="SEQ30451.1"/>
    </source>
</evidence>
<name>A0A1H9EXS6_9BACI</name>
<proteinExistence type="predicted"/>
<keyword evidence="4 5" id="KW-0472">Membrane</keyword>
<feature type="transmembrane region" description="Helical" evidence="5">
    <location>
        <begin position="12"/>
        <end position="39"/>
    </location>
</feature>
<protein>
    <submittedName>
        <fullName evidence="7">RDD family protein</fullName>
    </submittedName>
</protein>
<dbReference type="Pfam" id="PF06271">
    <property type="entry name" value="RDD"/>
    <property type="match status" value="1"/>
</dbReference>
<evidence type="ECO:0000256" key="2">
    <source>
        <dbReference type="ARBA" id="ARBA00022692"/>
    </source>
</evidence>
<evidence type="ECO:0000259" key="6">
    <source>
        <dbReference type="Pfam" id="PF06271"/>
    </source>
</evidence>